<evidence type="ECO:0000259" key="3">
    <source>
        <dbReference type="Pfam" id="PF05036"/>
    </source>
</evidence>
<keyword evidence="5" id="KW-1185">Reference proteome</keyword>
<dbReference type="InterPro" id="IPR036680">
    <property type="entry name" value="SPOR-like_sf"/>
</dbReference>
<protein>
    <submittedName>
        <fullName evidence="4">SPOR domain-containing protein</fullName>
    </submittedName>
</protein>
<name>A0ABT4D1F2_9CLOT</name>
<comment type="caution">
    <text evidence="4">The sequence shown here is derived from an EMBL/GenBank/DDBJ whole genome shotgun (WGS) entry which is preliminary data.</text>
</comment>
<dbReference type="Gene3D" id="3.30.70.1070">
    <property type="entry name" value="Sporulation related repeat"/>
    <property type="match status" value="1"/>
</dbReference>
<accession>A0ABT4D1F2</accession>
<proteinExistence type="predicted"/>
<dbReference type="InterPro" id="IPR007730">
    <property type="entry name" value="SPOR-like_dom"/>
</dbReference>
<evidence type="ECO:0000313" key="5">
    <source>
        <dbReference type="Proteomes" id="UP001078443"/>
    </source>
</evidence>
<organism evidence="4 5">
    <name type="scientific">Clostridium aestuarii</name>
    <dbReference type="NCBI Taxonomy" id="338193"/>
    <lineage>
        <taxon>Bacteria</taxon>
        <taxon>Bacillati</taxon>
        <taxon>Bacillota</taxon>
        <taxon>Clostridia</taxon>
        <taxon>Eubacteriales</taxon>
        <taxon>Clostridiaceae</taxon>
        <taxon>Clostridium</taxon>
    </lineage>
</organism>
<sequence length="244" mass="28015">MKYTRYNLKKKKSNGIFFIIIICGILVLALILGTIISNFIIKDINESKSNKNPVENIEMNPGDIKNSKEKKSGEKIYKNTGGSFIAIQCGVFGSKENADILKVELSDLGNPFIIEEEGKNRVILGIYTEKEAEEQIKILKDNGKDYTRIKFVFDTNNLCDAQIYEIINGNLQIINKFSDKKVKAVETKQLKEWISKMKKIDKTSENYNKLQNVKDNSNKLPEKISKEQLSKQNIYIYNILKEMK</sequence>
<dbReference type="EMBL" id="JAPQER010000005">
    <property type="protein sequence ID" value="MCY6485069.1"/>
    <property type="molecule type" value="Genomic_DNA"/>
</dbReference>
<evidence type="ECO:0000256" key="1">
    <source>
        <dbReference type="SAM" id="MobiDB-lite"/>
    </source>
</evidence>
<evidence type="ECO:0000256" key="2">
    <source>
        <dbReference type="SAM" id="Phobius"/>
    </source>
</evidence>
<feature type="region of interest" description="Disordered" evidence="1">
    <location>
        <begin position="51"/>
        <end position="71"/>
    </location>
</feature>
<gene>
    <name evidence="4" type="ORF">OW763_12040</name>
</gene>
<keyword evidence="2" id="KW-1133">Transmembrane helix</keyword>
<keyword evidence="2" id="KW-0812">Transmembrane</keyword>
<feature type="transmembrane region" description="Helical" evidence="2">
    <location>
        <begin position="16"/>
        <end position="41"/>
    </location>
</feature>
<dbReference type="Pfam" id="PF05036">
    <property type="entry name" value="SPOR"/>
    <property type="match status" value="1"/>
</dbReference>
<evidence type="ECO:0000313" key="4">
    <source>
        <dbReference type="EMBL" id="MCY6485069.1"/>
    </source>
</evidence>
<feature type="domain" description="SPOR" evidence="3">
    <location>
        <begin position="83"/>
        <end position="140"/>
    </location>
</feature>
<dbReference type="SUPFAM" id="SSF110997">
    <property type="entry name" value="Sporulation related repeat"/>
    <property type="match status" value="1"/>
</dbReference>
<keyword evidence="2" id="KW-0472">Membrane</keyword>
<dbReference type="Proteomes" id="UP001078443">
    <property type="component" value="Unassembled WGS sequence"/>
</dbReference>
<dbReference type="RefSeq" id="WP_268041394.1">
    <property type="nucleotide sequence ID" value="NZ_JAPQER010000005.1"/>
</dbReference>
<reference evidence="4" key="1">
    <citation type="submission" date="2022-12" db="EMBL/GenBank/DDBJ databases">
        <authorList>
            <person name="Wang J."/>
        </authorList>
    </citation>
    <scope>NUCLEOTIDE SEQUENCE</scope>
    <source>
        <strain evidence="4">HY-45-18</strain>
    </source>
</reference>